<evidence type="ECO:0000313" key="2">
    <source>
        <dbReference type="EMBL" id="WZJ23505.1"/>
    </source>
</evidence>
<proteinExistence type="predicted"/>
<evidence type="ECO:0000256" key="1">
    <source>
        <dbReference type="SAM" id="SignalP"/>
    </source>
</evidence>
<accession>A0ABZ2XQ76</accession>
<dbReference type="EMBL" id="CP151407">
    <property type="protein sequence ID" value="WZJ23505.1"/>
    <property type="molecule type" value="Genomic_DNA"/>
</dbReference>
<keyword evidence="1" id="KW-0732">Signal</keyword>
<evidence type="ECO:0008006" key="4">
    <source>
        <dbReference type="Google" id="ProtNLM"/>
    </source>
</evidence>
<evidence type="ECO:0000313" key="3">
    <source>
        <dbReference type="Proteomes" id="UP001479520"/>
    </source>
</evidence>
<keyword evidence="3" id="KW-1185">Reference proteome</keyword>
<protein>
    <recommendedName>
        <fullName evidence="4">Glycine zipper 2TM domain-containing protein</fullName>
    </recommendedName>
</protein>
<keyword evidence="2" id="KW-0614">Plasmid</keyword>
<reference evidence="2 3" key="1">
    <citation type="submission" date="2024-04" db="EMBL/GenBank/DDBJ databases">
        <title>Dissimilatory iodate-reducing microorganisms contribute to the enrichment of iodine in groundwater.</title>
        <authorList>
            <person name="Jiang Z."/>
        </authorList>
    </citation>
    <scope>NUCLEOTIDE SEQUENCE [LARGE SCALE GENOMIC DNA]</scope>
    <source>
        <strain evidence="2 3">NCP973</strain>
        <plasmid evidence="2 3">unnamed1</plasmid>
    </source>
</reference>
<name>A0ABZ2XQ76_9RHOO</name>
<dbReference type="Proteomes" id="UP001479520">
    <property type="component" value="Plasmid unnamed1"/>
</dbReference>
<dbReference type="RefSeq" id="WP_341744817.1">
    <property type="nucleotide sequence ID" value="NZ_CP151407.1"/>
</dbReference>
<organism evidence="2 3">
    <name type="scientific">Azonexus hydrophilus</name>
    <dbReference type="NCBI Taxonomy" id="418702"/>
    <lineage>
        <taxon>Bacteria</taxon>
        <taxon>Pseudomonadati</taxon>
        <taxon>Pseudomonadota</taxon>
        <taxon>Betaproteobacteria</taxon>
        <taxon>Rhodocyclales</taxon>
        <taxon>Azonexaceae</taxon>
        <taxon>Azonexus</taxon>
    </lineage>
</organism>
<feature type="signal peptide" evidence="1">
    <location>
        <begin position="1"/>
        <end position="27"/>
    </location>
</feature>
<sequence>MNLVIRAISVVLMAVFFSAALNTTVFAVEGDLSGSDYGANEARRYQRVQLGMVMAVREVVTNKDNPSARTTGAVIGGLLGVAATLLTGDREVKAAAMAVGGGVGAIAGGFIGNQVAGTERKRMVEVVIGLSDKSMISVVQELDADAASLKKGDVVRILDSSTGNTRVAKFEI</sequence>
<feature type="chain" id="PRO_5046449729" description="Glycine zipper 2TM domain-containing protein" evidence="1">
    <location>
        <begin position="28"/>
        <end position="172"/>
    </location>
</feature>
<gene>
    <name evidence="2" type="ORF">AADV58_17260</name>
</gene>
<geneLocation type="plasmid" evidence="2 3">
    <name>unnamed1</name>
</geneLocation>